<reference evidence="11" key="2">
    <citation type="submission" date="2020-09" db="EMBL/GenBank/DDBJ databases">
        <authorList>
            <person name="Sun Q."/>
            <person name="Kim S."/>
        </authorList>
    </citation>
    <scope>NUCLEOTIDE SEQUENCE</scope>
    <source>
        <strain evidence="11">KCTC 12719</strain>
    </source>
</reference>
<dbReference type="PIRSF" id="PIRSF001021">
    <property type="entry name" value="Alph-amls_thrmst"/>
    <property type="match status" value="1"/>
</dbReference>
<keyword evidence="9" id="KW-0732">Signal</keyword>
<name>A0A918VVU6_9FLAO</name>
<dbReference type="GO" id="GO:0005975">
    <property type="term" value="P:carbohydrate metabolic process"/>
    <property type="evidence" value="ECO:0007669"/>
    <property type="project" value="InterPro"/>
</dbReference>
<dbReference type="InterPro" id="IPR013780">
    <property type="entry name" value="Glyco_hydro_b"/>
</dbReference>
<dbReference type="SMART" id="SM00642">
    <property type="entry name" value="Aamy"/>
    <property type="match status" value="1"/>
</dbReference>
<dbReference type="Pfam" id="PF00128">
    <property type="entry name" value="Alpha-amylase"/>
    <property type="match status" value="1"/>
</dbReference>
<dbReference type="Proteomes" id="UP000610456">
    <property type="component" value="Unassembled WGS sequence"/>
</dbReference>
<evidence type="ECO:0000313" key="11">
    <source>
        <dbReference type="EMBL" id="GHA29461.1"/>
    </source>
</evidence>
<feature type="domain" description="Glycosyl hydrolase family 13 catalytic" evidence="10">
    <location>
        <begin position="58"/>
        <end position="435"/>
    </location>
</feature>
<evidence type="ECO:0000256" key="1">
    <source>
        <dbReference type="ARBA" id="ARBA00001913"/>
    </source>
</evidence>
<comment type="cofactor">
    <cofactor evidence="1">
        <name>Ca(2+)</name>
        <dbReference type="ChEBI" id="CHEBI:29108"/>
    </cofactor>
</comment>
<comment type="similarity">
    <text evidence="2">Belongs to the glycosyl hydrolase 13 family.</text>
</comment>
<dbReference type="Gene3D" id="2.60.40.1180">
    <property type="entry name" value="Golgi alpha-mannosidase II"/>
    <property type="match status" value="1"/>
</dbReference>
<keyword evidence="6" id="KW-0326">Glycosidase</keyword>
<dbReference type="EMBL" id="BMXB01000002">
    <property type="protein sequence ID" value="GHA29461.1"/>
    <property type="molecule type" value="Genomic_DNA"/>
</dbReference>
<dbReference type="GO" id="GO:0004553">
    <property type="term" value="F:hydrolase activity, hydrolyzing O-glycosyl compounds"/>
    <property type="evidence" value="ECO:0007669"/>
    <property type="project" value="InterPro"/>
</dbReference>
<feature type="binding site" evidence="8">
    <location>
        <position position="158"/>
    </location>
    <ligand>
        <name>Ca(2+)</name>
        <dbReference type="ChEBI" id="CHEBI:29108"/>
        <label>1</label>
    </ligand>
</feature>
<dbReference type="InterPro" id="IPR013776">
    <property type="entry name" value="A-amylase_thermo"/>
</dbReference>
<dbReference type="Gene3D" id="3.20.20.80">
    <property type="entry name" value="Glycosidases"/>
    <property type="match status" value="1"/>
</dbReference>
<dbReference type="InterPro" id="IPR017853">
    <property type="entry name" value="GH"/>
</dbReference>
<evidence type="ECO:0000256" key="7">
    <source>
        <dbReference type="PIRSR" id="PIRSR001021-1"/>
    </source>
</evidence>
<feature type="signal peptide" evidence="9">
    <location>
        <begin position="1"/>
        <end position="20"/>
    </location>
</feature>
<reference evidence="11" key="1">
    <citation type="journal article" date="2014" name="Int. J. Syst. Evol. Microbiol.">
        <title>Complete genome sequence of Corynebacterium casei LMG S-19264T (=DSM 44701T), isolated from a smear-ripened cheese.</title>
        <authorList>
            <consortium name="US DOE Joint Genome Institute (JGI-PGF)"/>
            <person name="Walter F."/>
            <person name="Albersmeier A."/>
            <person name="Kalinowski J."/>
            <person name="Ruckert C."/>
        </authorList>
    </citation>
    <scope>NUCLEOTIDE SEQUENCE</scope>
    <source>
        <strain evidence="11">KCTC 12719</strain>
    </source>
</reference>
<feature type="active site" description="Nucleophile" evidence="7">
    <location>
        <position position="251"/>
    </location>
</feature>
<evidence type="ECO:0000259" key="10">
    <source>
        <dbReference type="SMART" id="SM00642"/>
    </source>
</evidence>
<dbReference type="PROSITE" id="PS51257">
    <property type="entry name" value="PROKAR_LIPOPROTEIN"/>
    <property type="match status" value="1"/>
</dbReference>
<evidence type="ECO:0000256" key="9">
    <source>
        <dbReference type="SAM" id="SignalP"/>
    </source>
</evidence>
<keyword evidence="8" id="KW-0106">Calcium</keyword>
<keyword evidence="4" id="KW-0378">Hydrolase</keyword>
<feature type="binding site" evidence="8">
    <location>
        <position position="407"/>
    </location>
    <ligand>
        <name>Ca(2+)</name>
        <dbReference type="ChEBI" id="CHEBI:29108"/>
        <label>3</label>
    </ligand>
</feature>
<dbReference type="AlphaFoldDB" id="A0A918VVU6"/>
<keyword evidence="12" id="KW-1185">Reference proteome</keyword>
<sequence length="482" mass="54948">MKKFKFYYPFLVSMLFLAGACSTDDDGNVTDPDDDGGTVDPPVAAQPIDLEEYSNGSGVMMQAFYWDVEPRHGWWTLLDEKVAAWADAGIDRMWLPVATKGQSGGYSMGYDVSDYFDFGEYDQHETVPTRFGAREELEDLIATAHENNIEVIADIVINHNSGGELQYNPYRDYETYTLFNEEHGNASGMFNRNYENFYPNSTSPYDDGSLFYEETNLDHNQEYVQNWLWKNENSVAKYYRNVMGFDGWRFDYVLGYEPWVVKAWLDEVGGFSVAELWDGNPAVLEKYVEDTGSGVFDFATFYKLEESLDRYEDLNGLKADMLWKTYPDKAITFTANHDTEKDENEDNRISAENKMKAYAYILTHPGYPTIFYSDYENEAFQEELNQLILIHNTIATGETQILFVDDDEYIMKRAGEGNNPGLILYLNTSGGIKARTNIATGWNSTPVMDYSGNITYTSTTSENGAVELRAPANSYAVYSIME</sequence>
<gene>
    <name evidence="11" type="ORF">GCM10007103_08350</name>
</gene>
<dbReference type="RefSeq" id="WP_189603449.1">
    <property type="nucleotide sequence ID" value="NZ_BMXB01000002.1"/>
</dbReference>
<dbReference type="Pfam" id="PF09154">
    <property type="entry name" value="Alpha-amy_C_pro"/>
    <property type="match status" value="1"/>
</dbReference>
<feature type="chain" id="PRO_5037725316" evidence="9">
    <location>
        <begin position="21"/>
        <end position="482"/>
    </location>
</feature>
<evidence type="ECO:0000256" key="3">
    <source>
        <dbReference type="ARBA" id="ARBA00022723"/>
    </source>
</evidence>
<evidence type="ECO:0000256" key="6">
    <source>
        <dbReference type="ARBA" id="ARBA00023295"/>
    </source>
</evidence>
<evidence type="ECO:0000256" key="5">
    <source>
        <dbReference type="ARBA" id="ARBA00023277"/>
    </source>
</evidence>
<proteinExistence type="inferred from homology"/>
<feature type="active site" description="Proton donor" evidence="7">
    <location>
        <position position="275"/>
    </location>
</feature>
<organism evidence="11 12">
    <name type="scientific">Salinimicrobium marinum</name>
    <dbReference type="NCBI Taxonomy" id="680283"/>
    <lineage>
        <taxon>Bacteria</taxon>
        <taxon>Pseudomonadati</taxon>
        <taxon>Bacteroidota</taxon>
        <taxon>Flavobacteriia</taxon>
        <taxon>Flavobacteriales</taxon>
        <taxon>Flavobacteriaceae</taxon>
        <taxon>Salinimicrobium</taxon>
    </lineage>
</organism>
<protein>
    <submittedName>
        <fullName evidence="11">Alpha-amylase</fullName>
    </submittedName>
</protein>
<dbReference type="GO" id="GO:0005509">
    <property type="term" value="F:calcium ion binding"/>
    <property type="evidence" value="ECO:0007669"/>
    <property type="project" value="InterPro"/>
</dbReference>
<evidence type="ECO:0000256" key="4">
    <source>
        <dbReference type="ARBA" id="ARBA00022801"/>
    </source>
</evidence>
<dbReference type="CDD" id="cd11314">
    <property type="entry name" value="AmyAc_arch_bac_plant_AmyA"/>
    <property type="match status" value="1"/>
</dbReference>
<evidence type="ECO:0000313" key="12">
    <source>
        <dbReference type="Proteomes" id="UP000610456"/>
    </source>
</evidence>
<dbReference type="InterPro" id="IPR006047">
    <property type="entry name" value="GH13_cat_dom"/>
</dbReference>
<dbReference type="PANTHER" id="PTHR43447">
    <property type="entry name" value="ALPHA-AMYLASE"/>
    <property type="match status" value="1"/>
</dbReference>
<evidence type="ECO:0000256" key="2">
    <source>
        <dbReference type="ARBA" id="ARBA00008061"/>
    </source>
</evidence>
<dbReference type="InterPro" id="IPR015237">
    <property type="entry name" value="Alpha-amylase_C_pro"/>
</dbReference>
<accession>A0A918VVU6</accession>
<keyword evidence="3 8" id="KW-0479">Metal-binding</keyword>
<keyword evidence="5" id="KW-0119">Carbohydrate metabolism</keyword>
<evidence type="ECO:0000256" key="8">
    <source>
        <dbReference type="PIRSR" id="PIRSR001021-2"/>
    </source>
</evidence>
<comment type="caution">
    <text evidence="11">The sequence shown here is derived from an EMBL/GenBank/DDBJ whole genome shotgun (WGS) entry which is preliminary data.</text>
</comment>
<dbReference type="NCBIfam" id="NF006970">
    <property type="entry name" value="PRK09441.1-3"/>
    <property type="match status" value="1"/>
</dbReference>
<feature type="binding site" evidence="8">
    <location>
        <position position="218"/>
    </location>
    <ligand>
        <name>Ca(2+)</name>
        <dbReference type="ChEBI" id="CHEBI:29108"/>
        <label>1</label>
    </ligand>
</feature>
<dbReference type="SUPFAM" id="SSF51445">
    <property type="entry name" value="(Trans)glycosidases"/>
    <property type="match status" value="1"/>
</dbReference>